<gene>
    <name evidence="1" type="ORF">J057_13186</name>
</gene>
<dbReference type="AlphaFoldDB" id="N6WYW8"/>
<accession>N6WYW8</accession>
<evidence type="ECO:0000313" key="2">
    <source>
        <dbReference type="Proteomes" id="UP000013165"/>
    </source>
</evidence>
<dbReference type="PATRIC" id="fig|626887.3.peg.2638"/>
<proteinExistence type="predicted"/>
<sequence length="131" mass="14798">MPSGKLNKTWIVQGAERVKGEINDDNAERIGRPFIESIIEAHADADYDRLVELVPDVNGKLTEVEFAEAAVGLEPLGDVVSIEYLAQFEKVKEHLVLWRVKYELAEEDVLWHLYLSGEGDDIKVVGLFFDL</sequence>
<dbReference type="Proteomes" id="UP000013165">
    <property type="component" value="Unassembled WGS sequence"/>
</dbReference>
<evidence type="ECO:0000313" key="1">
    <source>
        <dbReference type="EMBL" id="ENO16312.1"/>
    </source>
</evidence>
<dbReference type="HOGENOM" id="CLU_1925062_0_0_6"/>
<name>N6WYW8_9GAMM</name>
<protein>
    <submittedName>
        <fullName evidence="1">Uncharacterized protein</fullName>
    </submittedName>
</protein>
<dbReference type="EMBL" id="APLQ01000011">
    <property type="protein sequence ID" value="ENO16312.1"/>
    <property type="molecule type" value="Genomic_DNA"/>
</dbReference>
<organism evidence="1 2">
    <name type="scientific">Marinobacter nanhaiticus D15-8W</name>
    <dbReference type="NCBI Taxonomy" id="626887"/>
    <lineage>
        <taxon>Bacteria</taxon>
        <taxon>Pseudomonadati</taxon>
        <taxon>Pseudomonadota</taxon>
        <taxon>Gammaproteobacteria</taxon>
        <taxon>Pseudomonadales</taxon>
        <taxon>Marinobacteraceae</taxon>
        <taxon>Marinobacter</taxon>
    </lineage>
</organism>
<reference evidence="1 2" key="1">
    <citation type="journal article" date="2013" name="Genome Announc.">
        <title>Genome Sequence of the Polycyclic Aromatic Hydrocarbon-Degrading Bacterium Strain Marinobacter nanhaiticus D15-8WT.</title>
        <authorList>
            <person name="Cui Z."/>
            <person name="Gao W."/>
            <person name="Li Q."/>
            <person name="Xu G."/>
            <person name="Zheng L."/>
        </authorList>
    </citation>
    <scope>NUCLEOTIDE SEQUENCE [LARGE SCALE GENOMIC DNA]</scope>
    <source>
        <strain evidence="1 2">D15-8W</strain>
    </source>
</reference>
<comment type="caution">
    <text evidence="1">The sequence shown here is derived from an EMBL/GenBank/DDBJ whole genome shotgun (WGS) entry which is preliminary data.</text>
</comment>
<keyword evidence="2" id="KW-1185">Reference proteome</keyword>